<evidence type="ECO:0000313" key="2">
    <source>
        <dbReference type="EMBL" id="MBT1704008.1"/>
    </source>
</evidence>
<protein>
    <submittedName>
        <fullName evidence="2">Arginyl-tRNA--protein arginylyltransferase</fullName>
    </submittedName>
</protein>
<dbReference type="PANTHER" id="PTHR21367">
    <property type="entry name" value="ARGININE-TRNA-PROTEIN TRANSFERASE 1"/>
    <property type="match status" value="1"/>
</dbReference>
<proteinExistence type="predicted"/>
<reference evidence="2 3" key="1">
    <citation type="submission" date="2021-05" db="EMBL/GenBank/DDBJ databases">
        <title>A Polyphasic approach of four new species of the genus Ohtaekwangia: Ohtaekwangia histidinii sp. nov., Ohtaekwangia cretensis sp. nov., Ohtaekwangia indiensis sp. nov., Ohtaekwangia reichenbachii sp. nov. from diverse environment.</title>
        <authorList>
            <person name="Octaviana S."/>
        </authorList>
    </citation>
    <scope>NUCLEOTIDE SEQUENCE [LARGE SCALE GENOMIC DNA]</scope>
    <source>
        <strain evidence="2 3">PWU20</strain>
    </source>
</reference>
<dbReference type="InterPro" id="IPR030700">
    <property type="entry name" value="N-end_Aminoacyl_Trfase"/>
</dbReference>
<sequence length="357" mass="41649">MLAQAHHPNHLSPQELDEYLKQGWFRMGQTIFHTNFLNFKEEYFSAIWLRVNLDNIYPDKQQVKLLKRNQDFRIEFQRASITDEKEALYSKYRQGIEFQASSSLRNLLYGVAHQNIYNTHEVNIYDGSKLIASGFFDLGRNSAAGITSFYDPEYKKHSLGKFLIYSKIDYCKSLGMLYFYPGYFVPGYAAFDYKLEIHKSSLQYLQLQTNRWMPITGFSDADIPLRVMRNKLEELRFFMDRSQLQGNIMKYEYFDANLVPDLIGFELFDFPLLVNCPHKLAGAGHLVIIYDVRDNQYHLMQCRSVWTSNAPNTDGVFTSHLLKVEYDVFSSEDPLPMVNVLLVHLSSEDDSLQSAVF</sequence>
<name>A0ABS5VRD1_9BACT</name>
<dbReference type="Pfam" id="PF04377">
    <property type="entry name" value="ATE_C"/>
    <property type="match status" value="1"/>
</dbReference>
<dbReference type="InterPro" id="IPR016181">
    <property type="entry name" value="Acyl_CoA_acyltransferase"/>
</dbReference>
<gene>
    <name evidence="2" type="ORF">KK060_12005</name>
</gene>
<feature type="domain" description="N-end rule aminoacyl transferase C-terminal" evidence="1">
    <location>
        <begin position="84"/>
        <end position="201"/>
    </location>
</feature>
<dbReference type="EMBL" id="JAHESD010000023">
    <property type="protein sequence ID" value="MBT1704008.1"/>
    <property type="molecule type" value="Genomic_DNA"/>
</dbReference>
<organism evidence="2 3">
    <name type="scientific">Chryseosolibacter indicus</name>
    <dbReference type="NCBI Taxonomy" id="2782351"/>
    <lineage>
        <taxon>Bacteria</taxon>
        <taxon>Pseudomonadati</taxon>
        <taxon>Bacteroidota</taxon>
        <taxon>Cytophagia</taxon>
        <taxon>Cytophagales</taxon>
        <taxon>Chryseotaleaceae</taxon>
        <taxon>Chryseosolibacter</taxon>
    </lineage>
</organism>
<dbReference type="PANTHER" id="PTHR21367:SF1">
    <property type="entry name" value="ARGINYL-TRNA--PROTEIN TRANSFERASE 1"/>
    <property type="match status" value="1"/>
</dbReference>
<comment type="caution">
    <text evidence="2">The sequence shown here is derived from an EMBL/GenBank/DDBJ whole genome shotgun (WGS) entry which is preliminary data.</text>
</comment>
<accession>A0ABS5VRD1</accession>
<dbReference type="RefSeq" id="WP_254153970.1">
    <property type="nucleotide sequence ID" value="NZ_JAHESD010000023.1"/>
</dbReference>
<dbReference type="SUPFAM" id="SSF55729">
    <property type="entry name" value="Acyl-CoA N-acyltransferases (Nat)"/>
    <property type="match status" value="1"/>
</dbReference>
<dbReference type="InterPro" id="IPR007472">
    <property type="entry name" value="N-end_Aminoacyl_Trfase_C"/>
</dbReference>
<evidence type="ECO:0000313" key="3">
    <source>
        <dbReference type="Proteomes" id="UP000772618"/>
    </source>
</evidence>
<keyword evidence="3" id="KW-1185">Reference proteome</keyword>
<evidence type="ECO:0000259" key="1">
    <source>
        <dbReference type="Pfam" id="PF04377"/>
    </source>
</evidence>
<dbReference type="Proteomes" id="UP000772618">
    <property type="component" value="Unassembled WGS sequence"/>
</dbReference>